<dbReference type="SUPFAM" id="SSF69118">
    <property type="entry name" value="AhpD-like"/>
    <property type="match status" value="1"/>
</dbReference>
<name>A0A0B4GVL1_METGA</name>
<feature type="domain" description="Carboxymuconolactone decarboxylase-like" evidence="1">
    <location>
        <begin position="38"/>
        <end position="98"/>
    </location>
</feature>
<accession>A0A0B4GVL1</accession>
<keyword evidence="3" id="KW-1185">Reference proteome</keyword>
<gene>
    <name evidence="2" type="ORF">MGU_08943</name>
</gene>
<comment type="caution">
    <text evidence="2">The sequence shown here is derived from an EMBL/GenBank/DDBJ whole genome shotgun (WGS) entry which is preliminary data.</text>
</comment>
<evidence type="ECO:0000313" key="3">
    <source>
        <dbReference type="Proteomes" id="UP000031192"/>
    </source>
</evidence>
<reference evidence="2 3" key="1">
    <citation type="journal article" date="2014" name="Proc. Natl. Acad. Sci. U.S.A.">
        <title>Trajectory and genomic determinants of fungal-pathogen speciation and host adaptation.</title>
        <authorList>
            <person name="Hu X."/>
            <person name="Xiao G."/>
            <person name="Zheng P."/>
            <person name="Shang Y."/>
            <person name="Su Y."/>
            <person name="Zhang X."/>
            <person name="Liu X."/>
            <person name="Zhan S."/>
            <person name="St Leger R.J."/>
            <person name="Wang C."/>
        </authorList>
    </citation>
    <scope>NUCLEOTIDE SEQUENCE [LARGE SCALE GENOMIC DNA]</scope>
    <source>
        <strain evidence="2 3">ARSEF 977</strain>
    </source>
</reference>
<proteinExistence type="predicted"/>
<dbReference type="HOGENOM" id="CLU_082760_2_4_1"/>
<dbReference type="PANTHER" id="PTHR34846:SF11">
    <property type="entry name" value="4-CARBOXYMUCONOLACTONE DECARBOXYLASE FAMILY PROTEIN (AFU_ORTHOLOGUE AFUA_6G11590)"/>
    <property type="match status" value="1"/>
</dbReference>
<dbReference type="Gene3D" id="1.20.1290.10">
    <property type="entry name" value="AhpD-like"/>
    <property type="match status" value="1"/>
</dbReference>
<protein>
    <submittedName>
        <fullName evidence="2">Carboxymuconolactone decarboxylase</fullName>
    </submittedName>
</protein>
<sequence length="174" mass="18916">MARIPLLDIAATTEAEARAYERFPSNLVRGLLRTTPGITNGYLELGNGLAQSTLPSKLREMTILRVGHLSHSAYERMQHIGIAKSVGVTDQEVAAIERGDYSGLTHQEAALLNFVDEVVAKPKATCTFDAALAALGEQDLATATLLVGHYMMTARFLETLDIDLDETATSWNKI</sequence>
<dbReference type="AlphaFoldDB" id="A0A0B4GVL1"/>
<dbReference type="Proteomes" id="UP000031192">
    <property type="component" value="Unassembled WGS sequence"/>
</dbReference>
<dbReference type="PANTHER" id="PTHR34846">
    <property type="entry name" value="4-CARBOXYMUCONOLACTONE DECARBOXYLASE FAMILY PROTEIN (AFU_ORTHOLOGUE AFUA_6G11590)"/>
    <property type="match status" value="1"/>
</dbReference>
<dbReference type="EMBL" id="AZNH01000053">
    <property type="protein sequence ID" value="KID83752.1"/>
    <property type="molecule type" value="Genomic_DNA"/>
</dbReference>
<evidence type="ECO:0000259" key="1">
    <source>
        <dbReference type="Pfam" id="PF02627"/>
    </source>
</evidence>
<dbReference type="InterPro" id="IPR003779">
    <property type="entry name" value="CMD-like"/>
</dbReference>
<dbReference type="GO" id="GO:0051920">
    <property type="term" value="F:peroxiredoxin activity"/>
    <property type="evidence" value="ECO:0007669"/>
    <property type="project" value="InterPro"/>
</dbReference>
<evidence type="ECO:0000313" key="2">
    <source>
        <dbReference type="EMBL" id="KID83752.1"/>
    </source>
</evidence>
<dbReference type="InterPro" id="IPR029032">
    <property type="entry name" value="AhpD-like"/>
</dbReference>
<dbReference type="Pfam" id="PF02627">
    <property type="entry name" value="CMD"/>
    <property type="match status" value="1"/>
</dbReference>
<organism evidence="2 3">
    <name type="scientific">Metarhizium guizhouense (strain ARSEF 977)</name>
    <dbReference type="NCBI Taxonomy" id="1276136"/>
    <lineage>
        <taxon>Eukaryota</taxon>
        <taxon>Fungi</taxon>
        <taxon>Dikarya</taxon>
        <taxon>Ascomycota</taxon>
        <taxon>Pezizomycotina</taxon>
        <taxon>Sordariomycetes</taxon>
        <taxon>Hypocreomycetidae</taxon>
        <taxon>Hypocreales</taxon>
        <taxon>Clavicipitaceae</taxon>
        <taxon>Metarhizium</taxon>
    </lineage>
</organism>